<dbReference type="OrthoDB" id="10585551at2759"/>
<dbReference type="AlphaFoldDB" id="A0A9P6KP24"/>
<proteinExistence type="predicted"/>
<dbReference type="EMBL" id="WJXW01000009">
    <property type="protein sequence ID" value="KAF9733149.1"/>
    <property type="molecule type" value="Genomic_DNA"/>
</dbReference>
<reference evidence="1" key="1">
    <citation type="journal article" date="2020" name="Mol. Plant Microbe Interact.">
        <title>Genome Sequence of the Biocontrol Agent Coniothyrium minitans strain Conio (IMI 134523).</title>
        <authorList>
            <person name="Patel D."/>
            <person name="Shittu T.A."/>
            <person name="Baroncelli R."/>
            <person name="Muthumeenakshi S."/>
            <person name="Osborne T.H."/>
            <person name="Janganan T.K."/>
            <person name="Sreenivasaprasad S."/>
        </authorList>
    </citation>
    <scope>NUCLEOTIDE SEQUENCE</scope>
    <source>
        <strain evidence="1">Conio</strain>
    </source>
</reference>
<accession>A0A9P6KP24</accession>
<gene>
    <name evidence="1" type="ORF">PMIN01_08832</name>
</gene>
<evidence type="ECO:0000313" key="2">
    <source>
        <dbReference type="Proteomes" id="UP000756921"/>
    </source>
</evidence>
<dbReference type="Proteomes" id="UP000756921">
    <property type="component" value="Unassembled WGS sequence"/>
</dbReference>
<organism evidence="1 2">
    <name type="scientific">Paraphaeosphaeria minitans</name>
    <dbReference type="NCBI Taxonomy" id="565426"/>
    <lineage>
        <taxon>Eukaryota</taxon>
        <taxon>Fungi</taxon>
        <taxon>Dikarya</taxon>
        <taxon>Ascomycota</taxon>
        <taxon>Pezizomycotina</taxon>
        <taxon>Dothideomycetes</taxon>
        <taxon>Pleosporomycetidae</taxon>
        <taxon>Pleosporales</taxon>
        <taxon>Massarineae</taxon>
        <taxon>Didymosphaeriaceae</taxon>
        <taxon>Paraphaeosphaeria</taxon>
    </lineage>
</organism>
<keyword evidence="2" id="KW-1185">Reference proteome</keyword>
<comment type="caution">
    <text evidence="1">The sequence shown here is derived from an EMBL/GenBank/DDBJ whole genome shotgun (WGS) entry which is preliminary data.</text>
</comment>
<protein>
    <submittedName>
        <fullName evidence="1">Uncharacterized protein</fullName>
    </submittedName>
</protein>
<evidence type="ECO:0000313" key="1">
    <source>
        <dbReference type="EMBL" id="KAF9733149.1"/>
    </source>
</evidence>
<sequence length="145" mass="16164">MPHPPVWAWLNISLHGRSQQDVRFGGICEQSLGVAAGGFPWLHVGSMYQRSGLCALMLPRQNKVPRQNADMVHPDQDSILGPGNPENACSRRKSLYRALRTRWYIGGMDWESMSWDSCCKSVGVIMLQAMLMDCGGPLSNGLMRM</sequence>
<name>A0A9P6KP24_9PLEO</name>